<dbReference type="AlphaFoldDB" id="A0A0F9E3J0"/>
<reference evidence="2" key="1">
    <citation type="journal article" date="2015" name="Nature">
        <title>Complex archaea that bridge the gap between prokaryotes and eukaryotes.</title>
        <authorList>
            <person name="Spang A."/>
            <person name="Saw J.H."/>
            <person name="Jorgensen S.L."/>
            <person name="Zaremba-Niedzwiedzka K."/>
            <person name="Martijn J."/>
            <person name="Lind A.E."/>
            <person name="van Eijk R."/>
            <person name="Schleper C."/>
            <person name="Guy L."/>
            <person name="Ettema T.J."/>
        </authorList>
    </citation>
    <scope>NUCLEOTIDE SEQUENCE</scope>
</reference>
<protein>
    <submittedName>
        <fullName evidence="2">Uncharacterized protein</fullName>
    </submittedName>
</protein>
<name>A0A0F9E3J0_9ZZZZ</name>
<dbReference type="EMBL" id="LAZR01038792">
    <property type="protein sequence ID" value="KKL18638.1"/>
    <property type="molecule type" value="Genomic_DNA"/>
</dbReference>
<comment type="caution">
    <text evidence="2">The sequence shown here is derived from an EMBL/GenBank/DDBJ whole genome shotgun (WGS) entry which is preliminary data.</text>
</comment>
<sequence length="435" mass="46721">MPRYIKDKRKLVDAGIQLHTPPDLVPATQYTRLNNVLPKTEGILQTRDGLTSIATVLTANELHSIFRLNQEVDAVNGERLVGVATQLFTAPLPAGSVFTELTGLSYDGKRLSIISFRFTNDIASWAIIANANGMRKRRDGYYQDLGLPPSTVAATASDGGAGNLDSTGGTEYDWRYTYVNEVTNTESNPSPTNVSGGNTETLRPSAETNPATGGNTAFTNPANAYDANAATFAFAQVVADTIDTADVLWTTWGAATITYNNLTLRLDSQVLLGNLPFPDMSATLEYSTDSGLTFKTVYSVVTARARQTDEIILQPNMDLSKLRVRATVANISVDGGVTDTMTLRVHEIDTLGTIDTAGTLALVNKQADVCVESPTDAQETAIRLYRRGGTLPNNWNRVGHFPTSTLVQGGCGAGFLEIVDNIADVDLGSTLELDN</sequence>
<evidence type="ECO:0000256" key="1">
    <source>
        <dbReference type="SAM" id="MobiDB-lite"/>
    </source>
</evidence>
<proteinExistence type="predicted"/>
<gene>
    <name evidence="2" type="ORF">LCGC14_2473510</name>
</gene>
<feature type="region of interest" description="Disordered" evidence="1">
    <location>
        <begin position="183"/>
        <end position="216"/>
    </location>
</feature>
<organism evidence="2">
    <name type="scientific">marine sediment metagenome</name>
    <dbReference type="NCBI Taxonomy" id="412755"/>
    <lineage>
        <taxon>unclassified sequences</taxon>
        <taxon>metagenomes</taxon>
        <taxon>ecological metagenomes</taxon>
    </lineage>
</organism>
<evidence type="ECO:0000313" key="2">
    <source>
        <dbReference type="EMBL" id="KKL18638.1"/>
    </source>
</evidence>
<feature type="non-terminal residue" evidence="2">
    <location>
        <position position="435"/>
    </location>
</feature>
<accession>A0A0F9E3J0</accession>